<comment type="caution">
    <text evidence="1">The sequence shown here is derived from an EMBL/GenBank/DDBJ whole genome shotgun (WGS) entry which is preliminary data.</text>
</comment>
<evidence type="ECO:0000313" key="2">
    <source>
        <dbReference type="Proteomes" id="UP000604046"/>
    </source>
</evidence>
<dbReference type="OrthoDB" id="417840at2759"/>
<gene>
    <name evidence="1" type="ORF">SNAT2548_LOCUS8220</name>
</gene>
<reference evidence="1" key="1">
    <citation type="submission" date="2021-02" db="EMBL/GenBank/DDBJ databases">
        <authorList>
            <person name="Dougan E. K."/>
            <person name="Rhodes N."/>
            <person name="Thang M."/>
            <person name="Chan C."/>
        </authorList>
    </citation>
    <scope>NUCLEOTIDE SEQUENCE</scope>
</reference>
<accession>A0A812K6P0</accession>
<proteinExistence type="predicted"/>
<sequence length="372" mass="41174">MTDSNAARLSPAKAGRAWKGVRDTFKGFLDELPAKGLGSSEGPGKEQLLEAAQDRLLEHIVASINQDTAQGRRIRERWTNAQSSNLQVKEALRARNFPTMLPIANTSGQGRATTRDACEAFFPEKWCQLLQDDEILAELVVDCATSAIVDSFLDSAIELLEAHEGWSPTSTGVAKSPQQRYGNLSNPLLAGGWAALSSSTCTESLGAGSPCAQHPDVPIVHRQRTVYDSVTRSRSSGELDTSTEKASGWSTLKHFRSSKPLDPFMVRLHAFTESQRPARRLTRTRSDPFGPKWSVPMMASNFPEYWNSIAPPPKPAMTSTGMQRTSLSEGWDEEEVIPPGYNWLQRKTRDGQTVFPYSLVSHRAFFEWFAQS</sequence>
<dbReference type="AlphaFoldDB" id="A0A812K6P0"/>
<keyword evidence="2" id="KW-1185">Reference proteome</keyword>
<protein>
    <submittedName>
        <fullName evidence="1">Uncharacterized protein</fullName>
    </submittedName>
</protein>
<organism evidence="1 2">
    <name type="scientific">Symbiodinium natans</name>
    <dbReference type="NCBI Taxonomy" id="878477"/>
    <lineage>
        <taxon>Eukaryota</taxon>
        <taxon>Sar</taxon>
        <taxon>Alveolata</taxon>
        <taxon>Dinophyceae</taxon>
        <taxon>Suessiales</taxon>
        <taxon>Symbiodiniaceae</taxon>
        <taxon>Symbiodinium</taxon>
    </lineage>
</organism>
<dbReference type="Proteomes" id="UP000604046">
    <property type="component" value="Unassembled WGS sequence"/>
</dbReference>
<evidence type="ECO:0000313" key="1">
    <source>
        <dbReference type="EMBL" id="CAE7221909.1"/>
    </source>
</evidence>
<name>A0A812K6P0_9DINO</name>
<dbReference type="EMBL" id="CAJNDS010000602">
    <property type="protein sequence ID" value="CAE7221909.1"/>
    <property type="molecule type" value="Genomic_DNA"/>
</dbReference>